<comment type="caution">
    <text evidence="10">The sequence shown here is derived from an EMBL/GenBank/DDBJ whole genome shotgun (WGS) entry which is preliminary data.</text>
</comment>
<sequence>MISCSKKSGRDKEERARKRRSKALGSVIRHLVRRGEVKRISELIYEETQGVLEIFLENSIRKSVTYMEHTWRKTVTAMYFVYCYAASVHGHARACPIC</sequence>
<evidence type="ECO:0000313" key="10">
    <source>
        <dbReference type="EMBL" id="CAI0548529.1"/>
    </source>
</evidence>
<comment type="function">
    <text evidence="8">Core component of nucleosome. Nucleosomes wrap and compact DNA into chromatin, limiting DNA accessibility to the cellular machineries which require DNA as a template. Histones thereby play a central role in transcription regulation, DNA repair, DNA replication and chromosomal stability. DNA accessibility is regulated via a complex set of post-translational modifications of histones, also called histone code, and nucleosome remodeling.</text>
</comment>
<dbReference type="GO" id="GO:0046982">
    <property type="term" value="F:protein heterodimerization activity"/>
    <property type="evidence" value="ECO:0007669"/>
    <property type="project" value="InterPro"/>
</dbReference>
<evidence type="ECO:0000256" key="3">
    <source>
        <dbReference type="ARBA" id="ARBA00006564"/>
    </source>
</evidence>
<evidence type="ECO:0000256" key="4">
    <source>
        <dbReference type="ARBA" id="ARBA00022454"/>
    </source>
</evidence>
<dbReference type="PRINTS" id="PR00623">
    <property type="entry name" value="HISTONEH4"/>
</dbReference>
<dbReference type="GO" id="GO:0030527">
    <property type="term" value="F:structural constituent of chromatin"/>
    <property type="evidence" value="ECO:0007669"/>
    <property type="project" value="InterPro"/>
</dbReference>
<dbReference type="PANTHER" id="PTHR10484">
    <property type="entry name" value="HISTONE H4"/>
    <property type="match status" value="1"/>
</dbReference>
<dbReference type="SMART" id="SM00417">
    <property type="entry name" value="H4"/>
    <property type="match status" value="1"/>
</dbReference>
<gene>
    <name evidence="10" type="ORF">LITE_LOCUS44808</name>
</gene>
<keyword evidence="11" id="KW-1185">Reference proteome</keyword>
<evidence type="ECO:0000256" key="2">
    <source>
        <dbReference type="ARBA" id="ARBA00004286"/>
    </source>
</evidence>
<evidence type="ECO:0000256" key="8">
    <source>
        <dbReference type="RuleBase" id="RU000528"/>
    </source>
</evidence>
<keyword evidence="7 8" id="KW-0544">Nucleosome core</keyword>
<feature type="region of interest" description="Disordered" evidence="9">
    <location>
        <begin position="1"/>
        <end position="21"/>
    </location>
</feature>
<dbReference type="SUPFAM" id="SSF47113">
    <property type="entry name" value="Histone-fold"/>
    <property type="match status" value="1"/>
</dbReference>
<dbReference type="GO" id="GO:0000786">
    <property type="term" value="C:nucleosome"/>
    <property type="evidence" value="ECO:0007669"/>
    <property type="project" value="UniProtKB-KW"/>
</dbReference>
<comment type="similarity">
    <text evidence="3 8">Belongs to the histone H4 family.</text>
</comment>
<dbReference type="InterPro" id="IPR009072">
    <property type="entry name" value="Histone-fold"/>
</dbReference>
<keyword evidence="5 8" id="KW-0238">DNA-binding</keyword>
<evidence type="ECO:0000256" key="9">
    <source>
        <dbReference type="SAM" id="MobiDB-lite"/>
    </source>
</evidence>
<comment type="subcellular location">
    <subcellularLocation>
        <location evidence="2">Chromosome</location>
    </subcellularLocation>
    <subcellularLocation>
        <location evidence="1">Nucleus</location>
    </subcellularLocation>
</comment>
<evidence type="ECO:0000256" key="6">
    <source>
        <dbReference type="ARBA" id="ARBA00023242"/>
    </source>
</evidence>
<evidence type="ECO:0000256" key="7">
    <source>
        <dbReference type="ARBA" id="ARBA00023269"/>
    </source>
</evidence>
<dbReference type="EMBL" id="CAMGYJ010000010">
    <property type="protein sequence ID" value="CAI0548529.1"/>
    <property type="molecule type" value="Genomic_DNA"/>
</dbReference>
<reference evidence="10" key="1">
    <citation type="submission" date="2022-08" db="EMBL/GenBank/DDBJ databases">
        <authorList>
            <person name="Gutierrez-Valencia J."/>
        </authorList>
    </citation>
    <scope>NUCLEOTIDE SEQUENCE</scope>
</reference>
<dbReference type="Gene3D" id="1.10.20.10">
    <property type="entry name" value="Histone, subunit A"/>
    <property type="match status" value="1"/>
</dbReference>
<keyword evidence="6 8" id="KW-0539">Nucleus</keyword>
<comment type="subunit">
    <text evidence="8">The nucleosome is a histone octamer containing two molecules each of H2A, H2B, H3 and H4 assembled in one H3-H4 heterotetramer and two H2A-H2B heterodimers. The octamer wraps approximately 147 bp of DNA.</text>
</comment>
<dbReference type="InterPro" id="IPR001951">
    <property type="entry name" value="Histone_H4"/>
</dbReference>
<dbReference type="GO" id="GO:0003677">
    <property type="term" value="F:DNA binding"/>
    <property type="evidence" value="ECO:0007669"/>
    <property type="project" value="UniProtKB-KW"/>
</dbReference>
<evidence type="ECO:0000256" key="5">
    <source>
        <dbReference type="ARBA" id="ARBA00023125"/>
    </source>
</evidence>
<name>A0AAV0QW17_9ROSI</name>
<proteinExistence type="inferred from homology"/>
<evidence type="ECO:0000256" key="1">
    <source>
        <dbReference type="ARBA" id="ARBA00004123"/>
    </source>
</evidence>
<organism evidence="10 11">
    <name type="scientific">Linum tenue</name>
    <dbReference type="NCBI Taxonomy" id="586396"/>
    <lineage>
        <taxon>Eukaryota</taxon>
        <taxon>Viridiplantae</taxon>
        <taxon>Streptophyta</taxon>
        <taxon>Embryophyta</taxon>
        <taxon>Tracheophyta</taxon>
        <taxon>Spermatophyta</taxon>
        <taxon>Magnoliopsida</taxon>
        <taxon>eudicotyledons</taxon>
        <taxon>Gunneridae</taxon>
        <taxon>Pentapetalae</taxon>
        <taxon>rosids</taxon>
        <taxon>fabids</taxon>
        <taxon>Malpighiales</taxon>
        <taxon>Linaceae</taxon>
        <taxon>Linum</taxon>
    </lineage>
</organism>
<protein>
    <recommendedName>
        <fullName evidence="8">Histone H4</fullName>
    </recommendedName>
</protein>
<keyword evidence="4 8" id="KW-0158">Chromosome</keyword>
<dbReference type="GO" id="GO:0005634">
    <property type="term" value="C:nucleus"/>
    <property type="evidence" value="ECO:0007669"/>
    <property type="project" value="UniProtKB-SubCell"/>
</dbReference>
<accession>A0AAV0QW17</accession>
<dbReference type="AlphaFoldDB" id="A0AAV0QW17"/>
<dbReference type="Proteomes" id="UP001154282">
    <property type="component" value="Unassembled WGS sequence"/>
</dbReference>
<evidence type="ECO:0000313" key="11">
    <source>
        <dbReference type="Proteomes" id="UP001154282"/>
    </source>
</evidence>